<evidence type="ECO:0000313" key="2">
    <source>
        <dbReference type="EMBL" id="OAX41676.1"/>
    </source>
</evidence>
<evidence type="ECO:0000313" key="3">
    <source>
        <dbReference type="Proteomes" id="UP000092154"/>
    </source>
</evidence>
<evidence type="ECO:0000256" key="1">
    <source>
        <dbReference type="SAM" id="MobiDB-lite"/>
    </source>
</evidence>
<name>A0A1B7N9Z9_9AGAM</name>
<proteinExistence type="predicted"/>
<dbReference type="InParanoid" id="A0A1B7N9Z9"/>
<keyword evidence="3" id="KW-1185">Reference proteome</keyword>
<dbReference type="AlphaFoldDB" id="A0A1B7N9Z9"/>
<gene>
    <name evidence="2" type="ORF">K503DRAFT_467716</name>
</gene>
<organism evidence="2 3">
    <name type="scientific">Rhizopogon vinicolor AM-OR11-026</name>
    <dbReference type="NCBI Taxonomy" id="1314800"/>
    <lineage>
        <taxon>Eukaryota</taxon>
        <taxon>Fungi</taxon>
        <taxon>Dikarya</taxon>
        <taxon>Basidiomycota</taxon>
        <taxon>Agaricomycotina</taxon>
        <taxon>Agaricomycetes</taxon>
        <taxon>Agaricomycetidae</taxon>
        <taxon>Boletales</taxon>
        <taxon>Suillineae</taxon>
        <taxon>Rhizopogonaceae</taxon>
        <taxon>Rhizopogon</taxon>
    </lineage>
</organism>
<dbReference type="EMBL" id="KV448174">
    <property type="protein sequence ID" value="OAX41676.1"/>
    <property type="molecule type" value="Genomic_DNA"/>
</dbReference>
<sequence length="52" mass="5850">MTAAVLQRVVLRNCAIYFFKIIFLLSRFPVPPTSAPLAQPQSPSHKYQSKTS</sequence>
<feature type="region of interest" description="Disordered" evidence="1">
    <location>
        <begin position="33"/>
        <end position="52"/>
    </location>
</feature>
<reference evidence="2 3" key="1">
    <citation type="submission" date="2016-06" db="EMBL/GenBank/DDBJ databases">
        <title>Comparative genomics of the ectomycorrhizal sister species Rhizopogon vinicolor and Rhizopogon vesiculosus (Basidiomycota: Boletales) reveals a divergence of the mating type B locus.</title>
        <authorList>
            <consortium name="DOE Joint Genome Institute"/>
            <person name="Mujic A.B."/>
            <person name="Kuo A."/>
            <person name="Tritt A."/>
            <person name="Lipzen A."/>
            <person name="Chen C."/>
            <person name="Johnson J."/>
            <person name="Sharma A."/>
            <person name="Barry K."/>
            <person name="Grigoriev I.V."/>
            <person name="Spatafora J.W."/>
        </authorList>
    </citation>
    <scope>NUCLEOTIDE SEQUENCE [LARGE SCALE GENOMIC DNA]</scope>
    <source>
        <strain evidence="2 3">AM-OR11-026</strain>
    </source>
</reference>
<dbReference type="Proteomes" id="UP000092154">
    <property type="component" value="Unassembled WGS sequence"/>
</dbReference>
<accession>A0A1B7N9Z9</accession>
<feature type="compositionally biased region" description="Polar residues" evidence="1">
    <location>
        <begin position="39"/>
        <end position="52"/>
    </location>
</feature>
<protein>
    <submittedName>
        <fullName evidence="2">Uncharacterized protein</fullName>
    </submittedName>
</protein>